<accession>A0AAI8VID8</accession>
<keyword evidence="8" id="KW-0695">RNA-directed DNA polymerase</keyword>
<evidence type="ECO:0000259" key="12">
    <source>
        <dbReference type="PROSITE" id="PS50013"/>
    </source>
</evidence>
<dbReference type="PANTHER" id="PTHR37984:SF15">
    <property type="entry name" value="INTEGRASE CATALYTIC DOMAIN-CONTAINING PROTEIN"/>
    <property type="match status" value="1"/>
</dbReference>
<feature type="domain" description="Chromo" evidence="12">
    <location>
        <begin position="301"/>
        <end position="358"/>
    </location>
</feature>
<organism evidence="13 14">
    <name type="scientific">Anthostomella pinea</name>
    <dbReference type="NCBI Taxonomy" id="933095"/>
    <lineage>
        <taxon>Eukaryota</taxon>
        <taxon>Fungi</taxon>
        <taxon>Dikarya</taxon>
        <taxon>Ascomycota</taxon>
        <taxon>Pezizomycotina</taxon>
        <taxon>Sordariomycetes</taxon>
        <taxon>Xylariomycetidae</taxon>
        <taxon>Xylariales</taxon>
        <taxon>Xylariaceae</taxon>
        <taxon>Anthostomella</taxon>
    </lineage>
</organism>
<dbReference type="Gene3D" id="2.30.30.850">
    <property type="match status" value="1"/>
</dbReference>
<keyword evidence="6" id="KW-0460">Magnesium</keyword>
<evidence type="ECO:0000256" key="10">
    <source>
        <dbReference type="ARBA" id="ARBA00023125"/>
    </source>
</evidence>
<evidence type="ECO:0000256" key="4">
    <source>
        <dbReference type="ARBA" id="ARBA00022750"/>
    </source>
</evidence>
<keyword evidence="9" id="KW-0239">DNA-directed DNA polymerase</keyword>
<keyword evidence="11" id="KW-0233">DNA recombination</keyword>
<evidence type="ECO:0000256" key="5">
    <source>
        <dbReference type="ARBA" id="ARBA00022801"/>
    </source>
</evidence>
<dbReference type="PANTHER" id="PTHR37984">
    <property type="entry name" value="PROTEIN CBG26694"/>
    <property type="match status" value="1"/>
</dbReference>
<gene>
    <name evidence="13" type="ORF">KHLLAP_LOCUS5579</name>
</gene>
<evidence type="ECO:0000313" key="14">
    <source>
        <dbReference type="Proteomes" id="UP001295740"/>
    </source>
</evidence>
<dbReference type="InterPro" id="IPR016197">
    <property type="entry name" value="Chromo-like_dom_sf"/>
</dbReference>
<evidence type="ECO:0000256" key="7">
    <source>
        <dbReference type="ARBA" id="ARBA00022908"/>
    </source>
</evidence>
<protein>
    <submittedName>
        <fullName evidence="13">Uu.00g125050.m01.CDS01</fullName>
    </submittedName>
</protein>
<keyword evidence="7" id="KW-0229">DNA integration</keyword>
<dbReference type="InterPro" id="IPR000953">
    <property type="entry name" value="Chromo/chromo_shadow_dom"/>
</dbReference>
<evidence type="ECO:0000256" key="9">
    <source>
        <dbReference type="ARBA" id="ARBA00022932"/>
    </source>
</evidence>
<comment type="caution">
    <text evidence="13">The sequence shown here is derived from an EMBL/GenBank/DDBJ whole genome shotgun (WGS) entry which is preliminary data.</text>
</comment>
<evidence type="ECO:0000256" key="3">
    <source>
        <dbReference type="ARBA" id="ARBA00022723"/>
    </source>
</evidence>
<dbReference type="GO" id="GO:0015074">
    <property type="term" value="P:DNA integration"/>
    <property type="evidence" value="ECO:0007669"/>
    <property type="project" value="UniProtKB-KW"/>
</dbReference>
<dbReference type="GO" id="GO:0006310">
    <property type="term" value="P:DNA recombination"/>
    <property type="evidence" value="ECO:0007669"/>
    <property type="project" value="UniProtKB-KW"/>
</dbReference>
<sequence length="367" mass="42674">MAPELLDNPDDLRLYAVDTSEDLDDLIDAAYNTDPMAKKVVKALLIQSLWPKTVKRFMRVSFGDCELRDGRVFYHNKLFIPANDHLRSQIEYCTHALPASDHQGEAKTAELIKRHYWWPGLYREIGGFVGACHTCRRAKGLKESLQGLLHSLTVPFRPWASISVDYITGLPECSRHGVVYKHIFVEDHELYANTRRGDAPKYKIGDLVWLSSENIVTQRPSKKLSDKWLGPFAVSRTYKRACALELDRRFNGIFPVFHHSLLRPVEEPRTREQAEINKDSQDDQEGLIIVLDKRGRMQRKWIFDKVTNSRMHQKEGLQYYVEWQDGTASWQPARNLQGCHWILYEFHRNNKGKPGPPGWYRKKEALE</sequence>
<evidence type="ECO:0000256" key="8">
    <source>
        <dbReference type="ARBA" id="ARBA00022918"/>
    </source>
</evidence>
<keyword evidence="9" id="KW-0548">Nucleotidyltransferase</keyword>
<evidence type="ECO:0000256" key="6">
    <source>
        <dbReference type="ARBA" id="ARBA00022842"/>
    </source>
</evidence>
<keyword evidence="3" id="KW-0479">Metal-binding</keyword>
<dbReference type="Proteomes" id="UP001295740">
    <property type="component" value="Unassembled WGS sequence"/>
</dbReference>
<dbReference type="PROSITE" id="PS50013">
    <property type="entry name" value="CHROMO_2"/>
    <property type="match status" value="1"/>
</dbReference>
<keyword evidence="10" id="KW-0238">DNA-binding</keyword>
<dbReference type="SUPFAM" id="SSF54160">
    <property type="entry name" value="Chromo domain-like"/>
    <property type="match status" value="1"/>
</dbReference>
<reference evidence="13" key="1">
    <citation type="submission" date="2023-10" db="EMBL/GenBank/DDBJ databases">
        <authorList>
            <person name="Hackl T."/>
        </authorList>
    </citation>
    <scope>NUCLEOTIDE SEQUENCE</scope>
</reference>
<dbReference type="Pfam" id="PF17921">
    <property type="entry name" value="Integrase_H2C2"/>
    <property type="match status" value="1"/>
</dbReference>
<dbReference type="AlphaFoldDB" id="A0AAI8VID8"/>
<dbReference type="InterPro" id="IPR041588">
    <property type="entry name" value="Integrase_H2C2"/>
</dbReference>
<dbReference type="GO" id="GO:0006508">
    <property type="term" value="P:proteolysis"/>
    <property type="evidence" value="ECO:0007669"/>
    <property type="project" value="UniProtKB-KW"/>
</dbReference>
<keyword evidence="2" id="KW-0645">Protease</keyword>
<comment type="subunit">
    <text evidence="1">Component of the NuA4 histone acetyltransferase complex.</text>
</comment>
<evidence type="ECO:0000256" key="2">
    <source>
        <dbReference type="ARBA" id="ARBA00022670"/>
    </source>
</evidence>
<evidence type="ECO:0000256" key="1">
    <source>
        <dbReference type="ARBA" id="ARBA00011353"/>
    </source>
</evidence>
<dbReference type="Gene3D" id="1.10.340.70">
    <property type="match status" value="1"/>
</dbReference>
<dbReference type="GO" id="GO:0003887">
    <property type="term" value="F:DNA-directed DNA polymerase activity"/>
    <property type="evidence" value="ECO:0007669"/>
    <property type="project" value="UniProtKB-KW"/>
</dbReference>
<dbReference type="Pfam" id="PF24626">
    <property type="entry name" value="SH3_Tf2-1"/>
    <property type="match status" value="1"/>
</dbReference>
<evidence type="ECO:0000256" key="11">
    <source>
        <dbReference type="ARBA" id="ARBA00023172"/>
    </source>
</evidence>
<dbReference type="Gene3D" id="2.40.50.40">
    <property type="match status" value="1"/>
</dbReference>
<dbReference type="GO" id="GO:0006338">
    <property type="term" value="P:chromatin remodeling"/>
    <property type="evidence" value="ECO:0007669"/>
    <property type="project" value="UniProtKB-ARBA"/>
</dbReference>
<dbReference type="InterPro" id="IPR050951">
    <property type="entry name" value="Retrovirus_Pol_polyprotein"/>
</dbReference>
<keyword evidence="14" id="KW-1185">Reference proteome</keyword>
<dbReference type="GO" id="GO:0046872">
    <property type="term" value="F:metal ion binding"/>
    <property type="evidence" value="ECO:0007669"/>
    <property type="project" value="UniProtKB-KW"/>
</dbReference>
<evidence type="ECO:0000313" key="13">
    <source>
        <dbReference type="EMBL" id="CAJ2505111.1"/>
    </source>
</evidence>
<name>A0AAI8VID8_9PEZI</name>
<dbReference type="GO" id="GO:0003964">
    <property type="term" value="F:RNA-directed DNA polymerase activity"/>
    <property type="evidence" value="ECO:0007669"/>
    <property type="project" value="UniProtKB-KW"/>
</dbReference>
<dbReference type="GO" id="GO:0004190">
    <property type="term" value="F:aspartic-type endopeptidase activity"/>
    <property type="evidence" value="ECO:0007669"/>
    <property type="project" value="UniProtKB-KW"/>
</dbReference>
<keyword evidence="5" id="KW-0378">Hydrolase</keyword>
<keyword evidence="9" id="KW-0808">Transferase</keyword>
<dbReference type="GO" id="GO:0003677">
    <property type="term" value="F:DNA binding"/>
    <property type="evidence" value="ECO:0007669"/>
    <property type="project" value="UniProtKB-KW"/>
</dbReference>
<keyword evidence="4" id="KW-0064">Aspartyl protease</keyword>
<dbReference type="EMBL" id="CAUWAG010000007">
    <property type="protein sequence ID" value="CAJ2505111.1"/>
    <property type="molecule type" value="Genomic_DNA"/>
</dbReference>
<dbReference type="InterPro" id="IPR056924">
    <property type="entry name" value="SH3_Tf2-1"/>
</dbReference>
<proteinExistence type="predicted"/>